<dbReference type="Proteomes" id="UP000201448">
    <property type="component" value="Segment"/>
</dbReference>
<dbReference type="OrthoDB" id="18910at10239"/>
<dbReference type="KEGG" id="vg:29122838"/>
<evidence type="ECO:0000313" key="2">
    <source>
        <dbReference type="Proteomes" id="UP000201448"/>
    </source>
</evidence>
<reference evidence="1 2" key="1">
    <citation type="submission" date="2016-01" db="EMBL/GenBank/DDBJ databases">
        <authorList>
            <person name="Cotto-Rosario A."/>
            <person name="Gomez-Fuentes N."/>
            <person name="Berrios-Ruiz J."/>
            <person name="Caceres-Velazquez C."/>
            <person name="Casiano-Real M."/>
            <person name="Cotto-Berrios I."/>
            <person name="Crespo-Vega V."/>
            <person name="DeJesus-David M."/>
            <person name="DelToro-Sanchez C.J."/>
            <person name="Diaz-Morales C.J."/>
            <person name="Espada-Ramos M."/>
            <person name="Feliciano-Torres M.J."/>
            <person name="Fernandez-Rodriguez P.M."/>
            <person name="Fernandez-Martinez M."/>
            <person name="Figueroa-Concepcion D."/>
            <person name="Figueroa-Bermudez M.L."/>
            <person name="Garcia-Delgado K."/>
            <person name="Nunez-Rodriguez C."/>
            <person name="Quiles-Santiago A.M."/>
            <person name="Rodriguez-Gonzalez A."/>
            <person name="Santiago-Burgos D."/>
            <person name="Solivan-Perez E."/>
            <person name="Torres-Vazquez A."/>
            <person name="Verdejo-Lopez V."/>
            <person name="Vazquez E."/>
            <person name="Rubin M.R."/>
            <person name="Ware V.C."/>
            <person name="Bradley K.W."/>
            <person name="Asai D.J."/>
            <person name="Bowman C.A."/>
            <person name="Russell D.A."/>
            <person name="Pope W.H."/>
            <person name="Jacobs-Sera D."/>
            <person name="Hendrix R.W."/>
            <person name="Hatfull G.F."/>
        </authorList>
    </citation>
    <scope>NUCLEOTIDE SEQUENCE [LARGE SCALE GENOMIC DNA]</scope>
</reference>
<dbReference type="EMBL" id="KU613353">
    <property type="protein sequence ID" value="AMO43855.1"/>
    <property type="molecule type" value="Genomic_DNA"/>
</dbReference>
<dbReference type="GeneID" id="29122838"/>
<accession>A0A127KPL1</accession>
<sequence length="121" mass="13645">MTAALDLDSHLTLDEVKNLTSNDVAGLCWQYDVKVEDSGDYLDGYYQENSRPIREGSPSVCGEFWTKVGEVAAILKDAPTWPFPPLTVREGVLYDGHHRANAAIKVGWDKEIPVTTQFMWW</sequence>
<dbReference type="RefSeq" id="YP_009301910.1">
    <property type="nucleotide sequence ID" value="NC_031238.1"/>
</dbReference>
<protein>
    <submittedName>
        <fullName evidence="1">ParB-like nuclease domain protein</fullName>
    </submittedName>
</protein>
<proteinExistence type="predicted"/>
<evidence type="ECO:0000313" key="1">
    <source>
        <dbReference type="EMBL" id="AMO43855.1"/>
    </source>
</evidence>
<organism evidence="1 2">
    <name type="scientific">Mycobacterium phage Catalina</name>
    <dbReference type="NCBI Taxonomy" id="1792253"/>
    <lineage>
        <taxon>Viruses</taxon>
        <taxon>Duplodnaviria</taxon>
        <taxon>Heunggongvirae</taxon>
        <taxon>Uroviricota</taxon>
        <taxon>Caudoviricetes</taxon>
        <taxon>Fromanvirus</taxon>
        <taxon>Fromanvirus packman</taxon>
    </lineage>
</organism>
<name>A0A127KPL1_9CAUD</name>
<gene>
    <name evidence="1" type="ORF">PBI_CATALINA_88</name>
</gene>